<accession>A0A8C0T2Z9</accession>
<dbReference type="EC" id="1.14.11.2" evidence="5"/>
<proteinExistence type="inferred from homology"/>
<dbReference type="OrthoDB" id="420380at2759"/>
<evidence type="ECO:0000256" key="2">
    <source>
        <dbReference type="ARBA" id="ARBA00002035"/>
    </source>
</evidence>
<dbReference type="GeneID" id="609381"/>
<dbReference type="PANTHER" id="PTHR10869:SF223">
    <property type="entry name" value="PROLYL 4-HYDROXYLASE SUBUNIT ALPHA-3"/>
    <property type="match status" value="1"/>
</dbReference>
<reference evidence="16" key="1">
    <citation type="submission" date="2018-10" db="EMBL/GenBank/DDBJ databases">
        <title>De novo assembly of a Great Dane genome.</title>
        <authorList>
            <person name="Kidd J.M."/>
            <person name="Pendleton A.L."/>
            <person name="Shen F."/>
            <person name="Emery S."/>
        </authorList>
    </citation>
    <scope>NUCLEOTIDE SEQUENCE [LARGE SCALE GENOMIC DNA]</scope>
    <source>
        <strain evidence="16">Great Dane</strain>
    </source>
</reference>
<dbReference type="InterPro" id="IPR044862">
    <property type="entry name" value="Pro_4_hyd_alph_FE2OG_OXY"/>
</dbReference>
<keyword evidence="14" id="KW-0732">Signal</keyword>
<dbReference type="InterPro" id="IPR011990">
    <property type="entry name" value="TPR-like_helical_dom_sf"/>
</dbReference>
<evidence type="ECO:0000256" key="8">
    <source>
        <dbReference type="ARBA" id="ARBA00022824"/>
    </source>
</evidence>
<dbReference type="GO" id="GO:0005788">
    <property type="term" value="C:endoplasmic reticulum lumen"/>
    <property type="evidence" value="ECO:0007669"/>
    <property type="project" value="UniProtKB-SubCell"/>
</dbReference>
<dbReference type="InterPro" id="IPR013547">
    <property type="entry name" value="P4H_N"/>
</dbReference>
<dbReference type="InterPro" id="IPR045054">
    <property type="entry name" value="P4HA-like"/>
</dbReference>
<keyword evidence="8" id="KW-0256">Endoplasmic reticulum</keyword>
<evidence type="ECO:0000256" key="6">
    <source>
        <dbReference type="ARBA" id="ARBA00022723"/>
    </source>
</evidence>
<evidence type="ECO:0000256" key="5">
    <source>
        <dbReference type="ARBA" id="ARBA00012269"/>
    </source>
</evidence>
<dbReference type="SMART" id="SM00702">
    <property type="entry name" value="P4Hc"/>
    <property type="match status" value="1"/>
</dbReference>
<dbReference type="Gene3D" id="1.25.40.10">
    <property type="entry name" value="Tetratricopeptide repeat domain"/>
    <property type="match status" value="1"/>
</dbReference>
<evidence type="ECO:0000256" key="11">
    <source>
        <dbReference type="ARBA" id="ARBA00023002"/>
    </source>
</evidence>
<organism evidence="16 17">
    <name type="scientific">Canis lupus familiaris</name>
    <name type="common">Dog</name>
    <name type="synonym">Canis familiaris</name>
    <dbReference type="NCBI Taxonomy" id="9615"/>
    <lineage>
        <taxon>Eukaryota</taxon>
        <taxon>Metazoa</taxon>
        <taxon>Chordata</taxon>
        <taxon>Craniata</taxon>
        <taxon>Vertebrata</taxon>
        <taxon>Euteleostomi</taxon>
        <taxon>Mammalia</taxon>
        <taxon>Eutheria</taxon>
        <taxon>Laurasiatheria</taxon>
        <taxon>Carnivora</taxon>
        <taxon>Caniformia</taxon>
        <taxon>Canidae</taxon>
        <taxon>Canis</taxon>
    </lineage>
</organism>
<evidence type="ECO:0000313" key="16">
    <source>
        <dbReference type="Ensembl" id="ENSCAFP00040030271.1"/>
    </source>
</evidence>
<comment type="similarity">
    <text evidence="4">Belongs to the P4HA family.</text>
</comment>
<dbReference type="FunFam" id="2.60.120.620:FF:000013">
    <property type="entry name" value="Prolyl 4-hydroxylase subunit alpha 3"/>
    <property type="match status" value="1"/>
</dbReference>
<dbReference type="GO" id="GO:0004656">
    <property type="term" value="F:procollagen-proline 4-dioxygenase activity"/>
    <property type="evidence" value="ECO:0007669"/>
    <property type="project" value="UniProtKB-EC"/>
</dbReference>
<feature type="signal peptide" evidence="14">
    <location>
        <begin position="1"/>
        <end position="25"/>
    </location>
</feature>
<dbReference type="PROSITE" id="PS51471">
    <property type="entry name" value="FE2OG_OXY"/>
    <property type="match status" value="1"/>
</dbReference>
<name>A0A8C0T2Z9_CANLF</name>
<dbReference type="Gene3D" id="2.60.120.620">
    <property type="entry name" value="q2cbj1_9rhob like domain"/>
    <property type="match status" value="1"/>
</dbReference>
<keyword evidence="12" id="KW-0408">Iron</keyword>
<dbReference type="Gene3D" id="6.10.140.1460">
    <property type="match status" value="1"/>
</dbReference>
<evidence type="ECO:0000256" key="3">
    <source>
        <dbReference type="ARBA" id="ARBA00004319"/>
    </source>
</evidence>
<dbReference type="InterPro" id="IPR059068">
    <property type="entry name" value="TPR_P4H"/>
</dbReference>
<dbReference type="InterPro" id="IPR006620">
    <property type="entry name" value="Pro_4_hyd_alph"/>
</dbReference>
<dbReference type="GO" id="GO:0005506">
    <property type="term" value="F:iron ion binding"/>
    <property type="evidence" value="ECO:0007669"/>
    <property type="project" value="InterPro"/>
</dbReference>
<keyword evidence="9" id="KW-0847">Vitamin C</keyword>
<dbReference type="Proteomes" id="UP000694542">
    <property type="component" value="Chromosome 21"/>
</dbReference>
<keyword evidence="11" id="KW-0560">Oxidoreductase</keyword>
<dbReference type="RefSeq" id="XP_038286060.1">
    <property type="nucleotide sequence ID" value="XM_038430132.1"/>
</dbReference>
<evidence type="ECO:0000256" key="10">
    <source>
        <dbReference type="ARBA" id="ARBA00022964"/>
    </source>
</evidence>
<evidence type="ECO:0000256" key="1">
    <source>
        <dbReference type="ARBA" id="ARBA00001961"/>
    </source>
</evidence>
<evidence type="ECO:0000256" key="13">
    <source>
        <dbReference type="ARBA" id="ARBA00023180"/>
    </source>
</evidence>
<evidence type="ECO:0000259" key="15">
    <source>
        <dbReference type="PROSITE" id="PS51471"/>
    </source>
</evidence>
<evidence type="ECO:0000256" key="4">
    <source>
        <dbReference type="ARBA" id="ARBA00006511"/>
    </source>
</evidence>
<dbReference type="Ensembl" id="ENSCAFT00040034764.1">
    <property type="protein sequence ID" value="ENSCAFP00040030271.1"/>
    <property type="gene ID" value="ENSCAFG00040018770.1"/>
</dbReference>
<reference evidence="16" key="2">
    <citation type="submission" date="2025-08" db="UniProtKB">
        <authorList>
            <consortium name="Ensembl"/>
        </authorList>
    </citation>
    <scope>IDENTIFICATION</scope>
</reference>
<dbReference type="GO" id="GO:0031418">
    <property type="term" value="F:L-ascorbic acid binding"/>
    <property type="evidence" value="ECO:0007669"/>
    <property type="project" value="UniProtKB-KW"/>
</dbReference>
<gene>
    <name evidence="16" type="primary">P4HA3</name>
</gene>
<dbReference type="PANTHER" id="PTHR10869">
    <property type="entry name" value="PROLYL 4-HYDROXYLASE ALPHA SUBUNIT"/>
    <property type="match status" value="1"/>
</dbReference>
<keyword evidence="7" id="KW-0802">TPR repeat</keyword>
<dbReference type="Pfam" id="PF23558">
    <property type="entry name" value="TPR_P4H"/>
    <property type="match status" value="1"/>
</dbReference>
<dbReference type="AlphaFoldDB" id="A0A8C0T2Z9"/>
<comment type="subcellular location">
    <subcellularLocation>
        <location evidence="3">Endoplasmic reticulum lumen</location>
    </subcellularLocation>
</comment>
<sequence length="494" mass="55047">MGPAAGLAALLAVLALRAGDPAGAAARGDTFSALTSVARALGPERRLLTLLRRYLRGEEARLRDLTRFYDKVLSLHEDSATPVSNPLLAFTLIKRLQSDWRNVVHSLEASENIRALKDGYEKVEQDLPAFEDLEGAARALMRLQDVYMLNVKGLARGVFQRVAGSAVTDLYSPRRLFSLTADDCFQVGKAGNVSCALSLSREFLLYSPDNKRMARNVLKYEKLLAESPNQVVAEAVIQRPNVPHLQTRDTYEGLCQTLGSQPTHYQIPSLYCSYETNSSPYLLLQPVRKEVIHLEPYVVLYHDFVNDVEAQKIRGLAEPWLQRSVVASGEKQLPVEYRISKSAWLKDTVDPLLVTLDHRIGALTGLDVQPPYAEYLQVVNYGIGGHYEPHFDHATSPTSPLYRMKSGNRVATFMIYLSSVEAGGATAFIYANFSVPVVKNAALFWWNLHRSGEGDGDTLHAGCPVLVGDKWVANKWIHEYGQEFRRPCSSRPED</sequence>
<dbReference type="InterPro" id="IPR005123">
    <property type="entry name" value="Oxoglu/Fe-dep_dioxygenase_dom"/>
</dbReference>
<evidence type="ECO:0000256" key="12">
    <source>
        <dbReference type="ARBA" id="ARBA00023004"/>
    </source>
</evidence>
<evidence type="ECO:0000256" key="9">
    <source>
        <dbReference type="ARBA" id="ARBA00022896"/>
    </source>
</evidence>
<dbReference type="Pfam" id="PF13640">
    <property type="entry name" value="2OG-FeII_Oxy_3"/>
    <property type="match status" value="1"/>
</dbReference>
<comment type="function">
    <text evidence="2">Catalyzes the post-translational formation of 4-hydroxyproline in -Xaa-Pro-Gly- sequences in collagens and other proteins.</text>
</comment>
<keyword evidence="10" id="KW-0223">Dioxygenase</keyword>
<evidence type="ECO:0000313" key="17">
    <source>
        <dbReference type="Proteomes" id="UP000694542"/>
    </source>
</evidence>
<feature type="domain" description="Fe2OG dioxygenase" evidence="15">
    <location>
        <begin position="372"/>
        <end position="479"/>
    </location>
</feature>
<protein>
    <recommendedName>
        <fullName evidence="5">procollagen-proline 4-dioxygenase</fullName>
        <ecNumber evidence="5">1.14.11.2</ecNumber>
    </recommendedName>
</protein>
<comment type="cofactor">
    <cofactor evidence="1">
        <name>L-ascorbate</name>
        <dbReference type="ChEBI" id="CHEBI:38290"/>
    </cofactor>
</comment>
<keyword evidence="13" id="KW-0325">Glycoprotein</keyword>
<dbReference type="RefSeq" id="XP_038424594.1">
    <property type="nucleotide sequence ID" value="XM_038568666.1"/>
</dbReference>
<evidence type="ECO:0000256" key="14">
    <source>
        <dbReference type="SAM" id="SignalP"/>
    </source>
</evidence>
<feature type="chain" id="PRO_5034927359" description="procollagen-proline 4-dioxygenase" evidence="14">
    <location>
        <begin position="26"/>
        <end position="494"/>
    </location>
</feature>
<evidence type="ECO:0000256" key="7">
    <source>
        <dbReference type="ARBA" id="ARBA00022803"/>
    </source>
</evidence>
<dbReference type="Pfam" id="PF08336">
    <property type="entry name" value="P4Ha_N"/>
    <property type="match status" value="1"/>
</dbReference>
<keyword evidence="6" id="KW-0479">Metal-binding</keyword>
<dbReference type="CTD" id="283208"/>